<sequence>MRLLSIRPAIARQLPLCLAAALIALAPLQPALAQTAPAPAPTYAGGEGKYLHYLNPTQFDPSLLLPAPYEKDSAAANFELETLHRLIASASKDRMAQALTDAEVEDPSLFNATVSMDLKNLPATWALLTLVQDEAYLATGYSKAFFKRMRPYSADPTIPLCEAKADPAKPVFKSYPSGHATVGYAVGYALARLIPAKADKILARARDYAMSRQYCGAHYPSDTEAAHTLATLAAAQLMADPRLASQIAAARAELAKQ</sequence>
<dbReference type="Gene3D" id="1.20.144.10">
    <property type="entry name" value="Phosphatidic acid phosphatase type 2/haloperoxidase"/>
    <property type="match status" value="1"/>
</dbReference>
<reference evidence="5" key="1">
    <citation type="submission" date="2020-01" db="EMBL/GenBank/DDBJ databases">
        <title>Sphingomonas sp. strain CSW-10.</title>
        <authorList>
            <person name="Chen W.-M."/>
        </authorList>
    </citation>
    <scope>NUCLEOTIDE SEQUENCE [LARGE SCALE GENOMIC DNA]</scope>
    <source>
        <strain evidence="5">FSY-8</strain>
    </source>
</reference>
<protein>
    <recommendedName>
        <fullName evidence="1">Acid phosphatase</fullName>
        <ecNumber evidence="1">3.1.3.2</ecNumber>
    </recommendedName>
</protein>
<dbReference type="EC" id="3.1.3.2" evidence="1"/>
<gene>
    <name evidence="4" type="ORF">GTZ99_16525</name>
</gene>
<feature type="chain" id="PRO_5047504336" description="Acid phosphatase" evidence="2">
    <location>
        <begin position="34"/>
        <end position="257"/>
    </location>
</feature>
<keyword evidence="5" id="KW-1185">Reference proteome</keyword>
<evidence type="ECO:0000256" key="1">
    <source>
        <dbReference type="PIRNR" id="PIRNR000897"/>
    </source>
</evidence>
<feature type="signal peptide" evidence="2">
    <location>
        <begin position="1"/>
        <end position="33"/>
    </location>
</feature>
<comment type="caution">
    <text evidence="4">The sequence shown here is derived from an EMBL/GenBank/DDBJ whole genome shotgun (WGS) entry which is preliminary data.</text>
</comment>
<keyword evidence="2" id="KW-0732">Signal</keyword>
<dbReference type="InterPro" id="IPR000326">
    <property type="entry name" value="PAP2/HPO"/>
</dbReference>
<dbReference type="InterPro" id="IPR001011">
    <property type="entry name" value="Acid_Pase_classA_bac"/>
</dbReference>
<evidence type="ECO:0000313" key="4">
    <source>
        <dbReference type="EMBL" id="NBC38157.1"/>
    </source>
</evidence>
<dbReference type="Proteomes" id="UP000753724">
    <property type="component" value="Unassembled WGS sequence"/>
</dbReference>
<dbReference type="SUPFAM" id="SSF48317">
    <property type="entry name" value="Acid phosphatase/Vanadium-dependent haloperoxidase"/>
    <property type="match status" value="1"/>
</dbReference>
<feature type="domain" description="Phosphatidic acid phosphatase type 2/haloperoxidase" evidence="3">
    <location>
        <begin position="125"/>
        <end position="238"/>
    </location>
</feature>
<comment type="catalytic activity">
    <reaction evidence="1">
        <text>a phosphate monoester + H2O = an alcohol + phosphate</text>
        <dbReference type="Rhea" id="RHEA:15017"/>
        <dbReference type="ChEBI" id="CHEBI:15377"/>
        <dbReference type="ChEBI" id="CHEBI:30879"/>
        <dbReference type="ChEBI" id="CHEBI:43474"/>
        <dbReference type="ChEBI" id="CHEBI:67140"/>
        <dbReference type="EC" id="3.1.3.2"/>
    </reaction>
</comment>
<comment type="similarity">
    <text evidence="1">Belongs to the class A bacterial acid phosphatase family.</text>
</comment>
<dbReference type="PRINTS" id="PR00483">
    <property type="entry name" value="BACPHPHTASE"/>
</dbReference>
<evidence type="ECO:0000259" key="3">
    <source>
        <dbReference type="SMART" id="SM00014"/>
    </source>
</evidence>
<organism evidence="4 5">
    <name type="scientific">Novosphingobium ovatum</name>
    <dbReference type="NCBI Taxonomy" id="1908523"/>
    <lineage>
        <taxon>Bacteria</taxon>
        <taxon>Pseudomonadati</taxon>
        <taxon>Pseudomonadota</taxon>
        <taxon>Alphaproteobacteria</taxon>
        <taxon>Sphingomonadales</taxon>
        <taxon>Sphingomonadaceae</taxon>
        <taxon>Novosphingobium</taxon>
    </lineage>
</organism>
<dbReference type="Pfam" id="PF01569">
    <property type="entry name" value="PAP2"/>
    <property type="match status" value="1"/>
</dbReference>
<evidence type="ECO:0000256" key="2">
    <source>
        <dbReference type="SAM" id="SignalP"/>
    </source>
</evidence>
<name>A0ABW9XHW4_9SPHN</name>
<keyword evidence="1" id="KW-0378">Hydrolase</keyword>
<proteinExistence type="inferred from homology"/>
<evidence type="ECO:0000313" key="5">
    <source>
        <dbReference type="Proteomes" id="UP000753724"/>
    </source>
</evidence>
<dbReference type="SMART" id="SM00014">
    <property type="entry name" value="acidPPc"/>
    <property type="match status" value="1"/>
</dbReference>
<dbReference type="PIRSF" id="PIRSF000897">
    <property type="entry name" value="Acid_Ptase_ClsA"/>
    <property type="match status" value="1"/>
</dbReference>
<accession>A0ABW9XHW4</accession>
<dbReference type="EMBL" id="JAAAPO010000009">
    <property type="protein sequence ID" value="NBC38157.1"/>
    <property type="molecule type" value="Genomic_DNA"/>
</dbReference>
<dbReference type="RefSeq" id="WP_161720898.1">
    <property type="nucleotide sequence ID" value="NZ_JAAAPO010000009.1"/>
</dbReference>
<dbReference type="InterPro" id="IPR036938">
    <property type="entry name" value="PAP2/HPO_sf"/>
</dbReference>